<sequence length="296" mass="32224">MSGKKLLFIGYGDIAGRTSRQLATNGYSITGIARTPRQLPEGVSQWLGSAQDAEILKKISQTAFDTVVITLTPAARSDEGYKAGYVDTLQALSNAWQASNTPPKCVIFVSSTSVYGQNEDEWVDETSTCKPTNYSGQRILEAEKLAISLADNGTTTSCIVRFSGIYGPGRDQLLRQVLAGKAGTEAYTNRIHADDCAGVLAHLIQLHASGQQLASHYLASDCEPVTAKATRQWLAKQLGLPETHLKHDPAAKARAGSKRCNNKRLLESGYTFIYPSYREGYKDIIATFKQQAQSQQ</sequence>
<dbReference type="InterPro" id="IPR001509">
    <property type="entry name" value="Epimerase_deHydtase"/>
</dbReference>
<dbReference type="InterPro" id="IPR036291">
    <property type="entry name" value="NAD(P)-bd_dom_sf"/>
</dbReference>
<evidence type="ECO:0000313" key="2">
    <source>
        <dbReference type="EMBL" id="MDO6423890.1"/>
    </source>
</evidence>
<dbReference type="EMBL" id="JAUOPB010000011">
    <property type="protein sequence ID" value="MDO6423890.1"/>
    <property type="molecule type" value="Genomic_DNA"/>
</dbReference>
<accession>A0AAW7X9F1</accession>
<dbReference type="AlphaFoldDB" id="A0AAW7X9F1"/>
<protein>
    <submittedName>
        <fullName evidence="2">NAD-dependent epimerase/dehydratase family protein</fullName>
    </submittedName>
</protein>
<organism evidence="2 3">
    <name type="scientific">Saccharophagus degradans</name>
    <dbReference type="NCBI Taxonomy" id="86304"/>
    <lineage>
        <taxon>Bacteria</taxon>
        <taxon>Pseudomonadati</taxon>
        <taxon>Pseudomonadota</taxon>
        <taxon>Gammaproteobacteria</taxon>
        <taxon>Cellvibrionales</taxon>
        <taxon>Cellvibrionaceae</taxon>
        <taxon>Saccharophagus</taxon>
    </lineage>
</organism>
<evidence type="ECO:0000313" key="3">
    <source>
        <dbReference type="Proteomes" id="UP001169760"/>
    </source>
</evidence>
<comment type="caution">
    <text evidence="2">The sequence shown here is derived from an EMBL/GenBank/DDBJ whole genome shotgun (WGS) entry which is preliminary data.</text>
</comment>
<gene>
    <name evidence="2" type="ORF">Q4521_15510</name>
</gene>
<dbReference type="InterPro" id="IPR051783">
    <property type="entry name" value="NAD(P)-dependent_oxidoreduct"/>
</dbReference>
<evidence type="ECO:0000259" key="1">
    <source>
        <dbReference type="Pfam" id="PF01370"/>
    </source>
</evidence>
<dbReference type="GO" id="GO:0005737">
    <property type="term" value="C:cytoplasm"/>
    <property type="evidence" value="ECO:0007669"/>
    <property type="project" value="TreeGrafter"/>
</dbReference>
<dbReference type="Proteomes" id="UP001169760">
    <property type="component" value="Unassembled WGS sequence"/>
</dbReference>
<proteinExistence type="predicted"/>
<dbReference type="Gene3D" id="3.40.50.720">
    <property type="entry name" value="NAD(P)-binding Rossmann-like Domain"/>
    <property type="match status" value="1"/>
</dbReference>
<name>A0AAW7X9F1_9GAMM</name>
<dbReference type="Pfam" id="PF01370">
    <property type="entry name" value="Epimerase"/>
    <property type="match status" value="1"/>
</dbReference>
<feature type="domain" description="NAD-dependent epimerase/dehydratase" evidence="1">
    <location>
        <begin position="16"/>
        <end position="176"/>
    </location>
</feature>
<reference evidence="2" key="1">
    <citation type="submission" date="2023-07" db="EMBL/GenBank/DDBJ databases">
        <title>Genome content predicts the carbon catabolic preferences of heterotrophic bacteria.</title>
        <authorList>
            <person name="Gralka M."/>
        </authorList>
    </citation>
    <scope>NUCLEOTIDE SEQUENCE</scope>
    <source>
        <strain evidence="2">I3M17_2</strain>
    </source>
</reference>
<dbReference type="PANTHER" id="PTHR48079">
    <property type="entry name" value="PROTEIN YEEZ"/>
    <property type="match status" value="1"/>
</dbReference>
<dbReference type="RefSeq" id="WP_303493427.1">
    <property type="nucleotide sequence ID" value="NZ_JAUOPB010000011.1"/>
</dbReference>
<dbReference type="PANTHER" id="PTHR48079:SF6">
    <property type="entry name" value="NAD(P)-BINDING DOMAIN-CONTAINING PROTEIN-RELATED"/>
    <property type="match status" value="1"/>
</dbReference>
<dbReference type="SUPFAM" id="SSF51735">
    <property type="entry name" value="NAD(P)-binding Rossmann-fold domains"/>
    <property type="match status" value="1"/>
</dbReference>
<dbReference type="GO" id="GO:0004029">
    <property type="term" value="F:aldehyde dehydrogenase (NAD+) activity"/>
    <property type="evidence" value="ECO:0007669"/>
    <property type="project" value="TreeGrafter"/>
</dbReference>